<evidence type="ECO:0000313" key="2">
    <source>
        <dbReference type="Proteomes" id="UP000189670"/>
    </source>
</evidence>
<evidence type="ECO:0000313" key="1">
    <source>
        <dbReference type="EMBL" id="ETR67313.1"/>
    </source>
</evidence>
<dbReference type="EMBL" id="ATBP01001446">
    <property type="protein sequence ID" value="ETR67313.1"/>
    <property type="molecule type" value="Genomic_DNA"/>
</dbReference>
<protein>
    <submittedName>
        <fullName evidence="1">Uncharacterized protein</fullName>
    </submittedName>
</protein>
<comment type="caution">
    <text evidence="1">The sequence shown here is derived from an EMBL/GenBank/DDBJ whole genome shotgun (WGS) entry which is preliminary data.</text>
</comment>
<sequence>MKNYQFYANQMTKGHIPIPPDILNKIVIKQGFRIKVVLEIIQEDHEKELPEKQYNFTYARNITSGIKNSMSSEIIADREDRI</sequence>
<proteinExistence type="predicted"/>
<dbReference type="Proteomes" id="UP000189670">
    <property type="component" value="Unassembled WGS sequence"/>
</dbReference>
<organism evidence="1 2">
    <name type="scientific">Candidatus Magnetoglobus multicellularis str. Araruama</name>
    <dbReference type="NCBI Taxonomy" id="890399"/>
    <lineage>
        <taxon>Bacteria</taxon>
        <taxon>Pseudomonadati</taxon>
        <taxon>Thermodesulfobacteriota</taxon>
        <taxon>Desulfobacteria</taxon>
        <taxon>Desulfobacterales</taxon>
        <taxon>Desulfobacteraceae</taxon>
        <taxon>Candidatus Magnetoglobus</taxon>
    </lineage>
</organism>
<gene>
    <name evidence="1" type="ORF">OMM_11739</name>
</gene>
<name>A0A1V1NXM2_9BACT</name>
<dbReference type="AlphaFoldDB" id="A0A1V1NXM2"/>
<reference evidence="2" key="1">
    <citation type="submission" date="2012-11" db="EMBL/GenBank/DDBJ databases">
        <authorList>
            <person name="Lucero-Rivera Y.E."/>
            <person name="Tovar-Ramirez D."/>
        </authorList>
    </citation>
    <scope>NUCLEOTIDE SEQUENCE [LARGE SCALE GENOMIC DNA]</scope>
    <source>
        <strain evidence="2">Araruama</strain>
    </source>
</reference>
<accession>A0A1V1NXM2</accession>